<feature type="transmembrane region" description="Helical" evidence="1">
    <location>
        <begin position="113"/>
        <end position="134"/>
    </location>
</feature>
<sequence length="182" mass="20310">MGETRRLKGEPNLEAELREAADEFHLLFRRRTRDGGGLRNCSGAQRPVNNKNPVIQVIPQVQRQTATSWTTRAMFFLVFLVGSASADLEWPLVIDTNCNWPYASAGRGSLPGWAIALMAIQSLVLLVLLVRLCCLPCLPLHRWLACKLRAIFGRRACEDVEQQQKGGHSLENNLLAENCASK</sequence>
<proteinExistence type="predicted"/>
<keyword evidence="3" id="KW-1185">Reference proteome</keyword>
<dbReference type="Proteomes" id="UP001620626">
    <property type="component" value="Unassembled WGS sequence"/>
</dbReference>
<comment type="caution">
    <text evidence="2">The sequence shown here is derived from an EMBL/GenBank/DDBJ whole genome shotgun (WGS) entry which is preliminary data.</text>
</comment>
<name>A0ABD2KTR3_9BILA</name>
<reference evidence="2 3" key="1">
    <citation type="submission" date="2024-10" db="EMBL/GenBank/DDBJ databases">
        <authorList>
            <person name="Kim D."/>
        </authorList>
    </citation>
    <scope>NUCLEOTIDE SEQUENCE [LARGE SCALE GENOMIC DNA]</scope>
    <source>
        <strain evidence="2">BH-2024</strain>
    </source>
</reference>
<keyword evidence="1" id="KW-0812">Transmembrane</keyword>
<accession>A0ABD2KTR3</accession>
<dbReference type="EMBL" id="JBICBT010000654">
    <property type="protein sequence ID" value="KAL3106342.1"/>
    <property type="molecule type" value="Genomic_DNA"/>
</dbReference>
<gene>
    <name evidence="2" type="ORF">niasHT_013171</name>
</gene>
<keyword evidence="1" id="KW-1133">Transmembrane helix</keyword>
<evidence type="ECO:0000256" key="1">
    <source>
        <dbReference type="SAM" id="Phobius"/>
    </source>
</evidence>
<organism evidence="2 3">
    <name type="scientific">Heterodera trifolii</name>
    <dbReference type="NCBI Taxonomy" id="157864"/>
    <lineage>
        <taxon>Eukaryota</taxon>
        <taxon>Metazoa</taxon>
        <taxon>Ecdysozoa</taxon>
        <taxon>Nematoda</taxon>
        <taxon>Chromadorea</taxon>
        <taxon>Rhabditida</taxon>
        <taxon>Tylenchina</taxon>
        <taxon>Tylenchomorpha</taxon>
        <taxon>Tylenchoidea</taxon>
        <taxon>Heteroderidae</taxon>
        <taxon>Heteroderinae</taxon>
        <taxon>Heterodera</taxon>
    </lineage>
</organism>
<keyword evidence="1" id="KW-0472">Membrane</keyword>
<dbReference type="AlphaFoldDB" id="A0ABD2KTR3"/>
<feature type="transmembrane region" description="Helical" evidence="1">
    <location>
        <begin position="73"/>
        <end position="93"/>
    </location>
</feature>
<evidence type="ECO:0000313" key="2">
    <source>
        <dbReference type="EMBL" id="KAL3106342.1"/>
    </source>
</evidence>
<evidence type="ECO:0000313" key="3">
    <source>
        <dbReference type="Proteomes" id="UP001620626"/>
    </source>
</evidence>
<protein>
    <submittedName>
        <fullName evidence="2">Uncharacterized protein</fullName>
    </submittedName>
</protein>